<dbReference type="EMBL" id="JAGPNK010000018">
    <property type="protein sequence ID" value="KAH7305541.1"/>
    <property type="molecule type" value="Genomic_DNA"/>
</dbReference>
<organism evidence="1 2">
    <name type="scientific">Stachybotrys elegans</name>
    <dbReference type="NCBI Taxonomy" id="80388"/>
    <lineage>
        <taxon>Eukaryota</taxon>
        <taxon>Fungi</taxon>
        <taxon>Dikarya</taxon>
        <taxon>Ascomycota</taxon>
        <taxon>Pezizomycotina</taxon>
        <taxon>Sordariomycetes</taxon>
        <taxon>Hypocreomycetidae</taxon>
        <taxon>Hypocreales</taxon>
        <taxon>Stachybotryaceae</taxon>
        <taxon>Stachybotrys</taxon>
    </lineage>
</organism>
<comment type="caution">
    <text evidence="1">The sequence shown here is derived from an EMBL/GenBank/DDBJ whole genome shotgun (WGS) entry which is preliminary data.</text>
</comment>
<evidence type="ECO:0000313" key="2">
    <source>
        <dbReference type="Proteomes" id="UP000813444"/>
    </source>
</evidence>
<dbReference type="AlphaFoldDB" id="A0A8K0WM46"/>
<keyword evidence="2" id="KW-1185">Reference proteome</keyword>
<protein>
    <submittedName>
        <fullName evidence="1">Uncharacterized protein</fullName>
    </submittedName>
</protein>
<name>A0A8K0WM46_9HYPO</name>
<gene>
    <name evidence="1" type="ORF">B0I35DRAFT_443981</name>
</gene>
<evidence type="ECO:0000313" key="1">
    <source>
        <dbReference type="EMBL" id="KAH7305541.1"/>
    </source>
</evidence>
<reference evidence="1" key="1">
    <citation type="journal article" date="2021" name="Nat. Commun.">
        <title>Genetic determinants of endophytism in the Arabidopsis root mycobiome.</title>
        <authorList>
            <person name="Mesny F."/>
            <person name="Miyauchi S."/>
            <person name="Thiergart T."/>
            <person name="Pickel B."/>
            <person name="Atanasova L."/>
            <person name="Karlsson M."/>
            <person name="Huettel B."/>
            <person name="Barry K.W."/>
            <person name="Haridas S."/>
            <person name="Chen C."/>
            <person name="Bauer D."/>
            <person name="Andreopoulos W."/>
            <person name="Pangilinan J."/>
            <person name="LaButti K."/>
            <person name="Riley R."/>
            <person name="Lipzen A."/>
            <person name="Clum A."/>
            <person name="Drula E."/>
            <person name="Henrissat B."/>
            <person name="Kohler A."/>
            <person name="Grigoriev I.V."/>
            <person name="Martin F.M."/>
            <person name="Hacquard S."/>
        </authorList>
    </citation>
    <scope>NUCLEOTIDE SEQUENCE</scope>
    <source>
        <strain evidence="1">MPI-CAGE-CH-0235</strain>
    </source>
</reference>
<sequence>MTFLTLPCRRVDLPPARREALHQLVAAPLSRLAMAVTSISALPWLAHLDRKPKYFLLHLCSP</sequence>
<accession>A0A8K0WM46</accession>
<proteinExistence type="predicted"/>
<dbReference type="Proteomes" id="UP000813444">
    <property type="component" value="Unassembled WGS sequence"/>
</dbReference>